<evidence type="ECO:0000313" key="1">
    <source>
        <dbReference type="EMBL" id="EWS78678.1"/>
    </source>
</evidence>
<reference evidence="1 2" key="1">
    <citation type="journal article" date="2014" name="Genome Announc.">
        <title>Draft Genome Sequence of Xylella fastidiosa Pear Leaf Scorch Strain in Taiwan.</title>
        <authorList>
            <person name="Su C.C."/>
            <person name="Deng W.L."/>
            <person name="Jan F.J."/>
            <person name="Chang C.J."/>
            <person name="Huang H."/>
            <person name="Chen J."/>
        </authorList>
    </citation>
    <scope>NUCLEOTIDE SEQUENCE [LARGE SCALE GENOMIC DNA]</scope>
    <source>
        <strain evidence="1 2">PLS229</strain>
    </source>
</reference>
<proteinExistence type="predicted"/>
<dbReference type="PATRIC" id="fig|1444770.3.peg.904"/>
<gene>
    <name evidence="1" type="ORF">AF72_03695</name>
</gene>
<name>Z9JL19_9GAMM</name>
<dbReference type="AlphaFoldDB" id="Z9JL19"/>
<sequence length="52" mass="6027">MLIYLPQQLFAPCTKTEIPATIVETFFGLNQHDEDTVRCEENPIDRGQYRPS</sequence>
<organism evidence="1 2">
    <name type="scientific">Xylella taiwanensis</name>
    <dbReference type="NCBI Taxonomy" id="1444770"/>
    <lineage>
        <taxon>Bacteria</taxon>
        <taxon>Pseudomonadati</taxon>
        <taxon>Pseudomonadota</taxon>
        <taxon>Gammaproteobacteria</taxon>
        <taxon>Lysobacterales</taxon>
        <taxon>Lysobacteraceae</taxon>
        <taxon>Xylella</taxon>
    </lineage>
</organism>
<dbReference type="EMBL" id="JDSQ01000005">
    <property type="protein sequence ID" value="EWS78678.1"/>
    <property type="molecule type" value="Genomic_DNA"/>
</dbReference>
<accession>Z9JL19</accession>
<comment type="caution">
    <text evidence="1">The sequence shown here is derived from an EMBL/GenBank/DDBJ whole genome shotgun (WGS) entry which is preliminary data.</text>
</comment>
<dbReference type="Proteomes" id="UP000020406">
    <property type="component" value="Unassembled WGS sequence"/>
</dbReference>
<evidence type="ECO:0000313" key="2">
    <source>
        <dbReference type="Proteomes" id="UP000020406"/>
    </source>
</evidence>
<protein>
    <submittedName>
        <fullName evidence="1">Uncharacterized protein</fullName>
    </submittedName>
</protein>